<accession>A0A7R8WA96</accession>
<name>A0A7R8WA96_9CRUS</name>
<dbReference type="Gene3D" id="3.30.420.40">
    <property type="match status" value="1"/>
</dbReference>
<reference evidence="1" key="1">
    <citation type="submission" date="2020-11" db="EMBL/GenBank/DDBJ databases">
        <authorList>
            <person name="Tran Van P."/>
        </authorList>
    </citation>
    <scope>NUCLEOTIDE SEQUENCE</scope>
</reference>
<dbReference type="InterPro" id="IPR043129">
    <property type="entry name" value="ATPase_NBD"/>
</dbReference>
<protein>
    <submittedName>
        <fullName evidence="1">Uncharacterized protein</fullName>
    </submittedName>
</protein>
<dbReference type="EMBL" id="OB661088">
    <property type="protein sequence ID" value="CAD7227264.1"/>
    <property type="molecule type" value="Genomic_DNA"/>
</dbReference>
<dbReference type="AlphaFoldDB" id="A0A7R8WA96"/>
<gene>
    <name evidence="1" type="ORF">CTOB1V02_LOCUS5172</name>
</gene>
<sequence length="24" mass="2488">MLQGSGLIKAGFAGEHVPKCIFPS</sequence>
<evidence type="ECO:0000313" key="1">
    <source>
        <dbReference type="EMBL" id="CAD7227264.1"/>
    </source>
</evidence>
<proteinExistence type="predicted"/>
<organism evidence="1">
    <name type="scientific">Cyprideis torosa</name>
    <dbReference type="NCBI Taxonomy" id="163714"/>
    <lineage>
        <taxon>Eukaryota</taxon>
        <taxon>Metazoa</taxon>
        <taxon>Ecdysozoa</taxon>
        <taxon>Arthropoda</taxon>
        <taxon>Crustacea</taxon>
        <taxon>Oligostraca</taxon>
        <taxon>Ostracoda</taxon>
        <taxon>Podocopa</taxon>
        <taxon>Podocopida</taxon>
        <taxon>Cytherocopina</taxon>
        <taxon>Cytheroidea</taxon>
        <taxon>Cytherideidae</taxon>
        <taxon>Cyprideis</taxon>
    </lineage>
</organism>
<dbReference type="SUPFAM" id="SSF53067">
    <property type="entry name" value="Actin-like ATPase domain"/>
    <property type="match status" value="1"/>
</dbReference>